<proteinExistence type="predicted"/>
<gene>
    <name evidence="2" type="ORF">SYYSPA8_06920</name>
</gene>
<dbReference type="Proteomes" id="UP001291653">
    <property type="component" value="Unassembled WGS sequence"/>
</dbReference>
<feature type="compositionally biased region" description="Low complexity" evidence="1">
    <location>
        <begin position="98"/>
        <end position="108"/>
    </location>
</feature>
<evidence type="ECO:0000313" key="3">
    <source>
        <dbReference type="Proteomes" id="UP001291653"/>
    </source>
</evidence>
<accession>A0ABQ5NUG1</accession>
<organism evidence="2 3">
    <name type="scientific">Streptomyces yaizuensis</name>
    <dbReference type="NCBI Taxonomy" id="2989713"/>
    <lineage>
        <taxon>Bacteria</taxon>
        <taxon>Bacillati</taxon>
        <taxon>Actinomycetota</taxon>
        <taxon>Actinomycetes</taxon>
        <taxon>Kitasatosporales</taxon>
        <taxon>Streptomycetaceae</taxon>
        <taxon>Streptomyces</taxon>
    </lineage>
</organism>
<evidence type="ECO:0000256" key="1">
    <source>
        <dbReference type="SAM" id="MobiDB-lite"/>
    </source>
</evidence>
<keyword evidence="3" id="KW-1185">Reference proteome</keyword>
<name>A0ABQ5NUG1_9ACTN</name>
<dbReference type="EMBL" id="BSBI01000002">
    <property type="protein sequence ID" value="GLF94003.1"/>
    <property type="molecule type" value="Genomic_DNA"/>
</dbReference>
<evidence type="ECO:0008006" key="4">
    <source>
        <dbReference type="Google" id="ProtNLM"/>
    </source>
</evidence>
<evidence type="ECO:0000313" key="2">
    <source>
        <dbReference type="EMBL" id="GLF94003.1"/>
    </source>
</evidence>
<sequence length="124" mass="12509">MGGSPSGHRPPNQRPTALLSAVATLLGALFLCLATTPDDHHGPGITLTPAAQSAPAFSCPYENGSCGLRPVLSAAVLTVPPPDSVPAAEEPAPRPDRSAAAGAAPATPVRSRAPDLHVLQVLRT</sequence>
<protein>
    <recommendedName>
        <fullName evidence="4">Secreted protein</fullName>
    </recommendedName>
</protein>
<comment type="caution">
    <text evidence="2">The sequence shown here is derived from an EMBL/GenBank/DDBJ whole genome shotgun (WGS) entry which is preliminary data.</text>
</comment>
<feature type="region of interest" description="Disordered" evidence="1">
    <location>
        <begin position="80"/>
        <end position="112"/>
    </location>
</feature>
<reference evidence="2 3" key="1">
    <citation type="submission" date="2022-10" db="EMBL/GenBank/DDBJ databases">
        <title>Draft genome sequence of Streptomyces sp. YSPA8.</title>
        <authorList>
            <person name="Moriuchi R."/>
            <person name="Dohra H."/>
            <person name="Yamamura H."/>
            <person name="Kodani S."/>
        </authorList>
    </citation>
    <scope>NUCLEOTIDE SEQUENCE [LARGE SCALE GENOMIC DNA]</scope>
    <source>
        <strain evidence="2 3">YSPA8</strain>
    </source>
</reference>
<dbReference type="RefSeq" id="WP_323446074.1">
    <property type="nucleotide sequence ID" value="NZ_BSBI01000002.1"/>
</dbReference>